<evidence type="ECO:0000256" key="1">
    <source>
        <dbReference type="SAM" id="MobiDB-lite"/>
    </source>
</evidence>
<dbReference type="EMBL" id="FR695869">
    <property type="protein sequence ID" value="CBX28781.1"/>
    <property type="molecule type" value="Genomic_DNA"/>
</dbReference>
<proteinExistence type="predicted"/>
<evidence type="ECO:0000313" key="2">
    <source>
        <dbReference type="EMBL" id="CBX28781.1"/>
    </source>
</evidence>
<feature type="region of interest" description="Disordered" evidence="1">
    <location>
        <begin position="225"/>
        <end position="248"/>
    </location>
</feature>
<protein>
    <submittedName>
        <fullName evidence="2">Uncharacterized protein</fullName>
    </submittedName>
</protein>
<dbReference type="AlphaFoldDB" id="E1YDY7"/>
<name>E1YDY7_9BACT</name>
<accession>E1YDY7</accession>
<feature type="compositionally biased region" description="Basic and acidic residues" evidence="1">
    <location>
        <begin position="225"/>
        <end position="236"/>
    </location>
</feature>
<feature type="compositionally biased region" description="Basic and acidic residues" evidence="1">
    <location>
        <begin position="188"/>
        <end position="197"/>
    </location>
</feature>
<gene>
    <name evidence="2" type="ORF">N47_L13790</name>
</gene>
<reference evidence="2" key="1">
    <citation type="journal article" date="2011" name="Environ. Microbiol.">
        <title>Genomic insights into the metabolic potential of the polycyclic aromatic hydrocarbon degrading sulfate-reducing Deltaproteobacterium N47.</title>
        <authorList>
            <person name="Bergmann F."/>
            <person name="Selesi D."/>
            <person name="Weinmaier T."/>
            <person name="Tischler P."/>
            <person name="Rattei T."/>
            <person name="Meckenstock R.U."/>
        </authorList>
    </citation>
    <scope>NUCLEOTIDE SEQUENCE</scope>
</reference>
<organism evidence="2">
    <name type="scientific">uncultured Desulfobacterium sp</name>
    <dbReference type="NCBI Taxonomy" id="201089"/>
    <lineage>
        <taxon>Bacteria</taxon>
        <taxon>Pseudomonadati</taxon>
        <taxon>Thermodesulfobacteriota</taxon>
        <taxon>Desulfobacteria</taxon>
        <taxon>Desulfobacterales</taxon>
        <taxon>Desulfobacteriaceae</taxon>
        <taxon>Desulfobacterium</taxon>
        <taxon>environmental samples</taxon>
    </lineage>
</organism>
<feature type="region of interest" description="Disordered" evidence="1">
    <location>
        <begin position="163"/>
        <end position="201"/>
    </location>
</feature>
<sequence length="248" mass="27591">MGNLTNDMTRLRGEVDALRGDRGALMQDLARGSRDLAATVSAMRADFAAAHAAMAKQTRGEREAFVLAGINEVNSLLSTFSRDRDDMARKGAHDRGVFLSEIRRQVRCMCKDTADDLMGARIVWRGRNPEEIRPVPMKSDPVVAKPISHTVEATEKKMVATPDVKEEKPPVASVPEFKENKPPVTFREPLKEEEKKTAVMPKKPVVEPSKVKTPVPAFASVEVPKQKEKSWLHEKPANTTIKGKRDKK</sequence>